<dbReference type="Proteomes" id="UP001595711">
    <property type="component" value="Unassembled WGS sequence"/>
</dbReference>
<evidence type="ECO:0000313" key="10">
    <source>
        <dbReference type="EMBL" id="MFC3677004.1"/>
    </source>
</evidence>
<dbReference type="RefSeq" id="WP_379728370.1">
    <property type="nucleotide sequence ID" value="NZ_JBHRYJ010000003.1"/>
</dbReference>
<dbReference type="Pfam" id="PF18135">
    <property type="entry name" value="Type_ISP_C"/>
    <property type="match status" value="1"/>
</dbReference>
<proteinExistence type="inferred from homology"/>
<reference evidence="11" key="1">
    <citation type="journal article" date="2019" name="Int. J. Syst. Evol. Microbiol.">
        <title>The Global Catalogue of Microorganisms (GCM) 10K type strain sequencing project: providing services to taxonomists for standard genome sequencing and annotation.</title>
        <authorList>
            <consortium name="The Broad Institute Genomics Platform"/>
            <consortium name="The Broad Institute Genome Sequencing Center for Infectious Disease"/>
            <person name="Wu L."/>
            <person name="Ma J."/>
        </authorList>
    </citation>
    <scope>NUCLEOTIDE SEQUENCE [LARGE SCALE GENOMIC DNA]</scope>
    <source>
        <strain evidence="11">KCTC 42182</strain>
    </source>
</reference>
<keyword evidence="5" id="KW-0680">Restriction system</keyword>
<dbReference type="PRINTS" id="PR00507">
    <property type="entry name" value="N12N6MTFRASE"/>
</dbReference>
<dbReference type="InterPro" id="IPR041635">
    <property type="entry name" value="Type_ISP_LLaBIII_C"/>
</dbReference>
<dbReference type="PROSITE" id="PS00092">
    <property type="entry name" value="N6_MTASE"/>
    <property type="match status" value="1"/>
</dbReference>
<sequence length="1025" mass="117806">MSQLLINAYLADLDRLKKASGSKRESVIREAFKDLLKAWGRSQGLQFIPEHEYITTTKERRYIDGALLHDLRVPFGYWEAKDSNDDLDDEIAKKFKRGYPQTNIIFEDSTEAVLIQNRQEVMRCSVTDVDNLEKLLELFFGYQRPEIADFRKAIEQFKQDLPEVLKALRARIDDAYAGNKPFVAAARDFLKQAQDTINPAVTDADIREMLIQHILTEDIFARVFGLGDFHRENNVAKALYKLEQHFFRGDVKQKTLAALEPYYAAIRSTAALIQSHSEKQGFLKAIYENFYKVYNPKAADRLGVVYTPHEIVRFMVEGADWLCEKHFGKTLIDRNVEILDPAVGTGTFIVELLEHFRGRPKELKYKYENELHANEVAILPYYVANLNIEATYAAIMNDYNEFPNLCFVDTLDNVAGLKASKAVTGDLFGAMSEENVERIRRQNKRKISVIIGNPPYNANQQNENENNKNREYPEIDRRIKATYIAASTAQKTKLYDMYSRFFRWASDRIEDDGIVAFVTNRSFLESRTFDGFRKVITEEFNEIYVLDLGGDVRANPKLSGTKHNVFGIQTGVAISFLIKHKGAHGCQIFYGRRPEFETAEDKLTFLLGATIKDGVDTTIQPDPKNNWLNITANDFDQYLPIANKETKAAERSSQERAIFKLFSLGVVTNRDEWVYDIDKNALMNKIDFQVDHYADALSKVKALPKGADVLPALEGSPIKWTRHLKKILEGRKTIEKMRADYRTALYRPFTIHNLYFSYAWNEVQYQTPLIWPSPEEKAQAICFTVGGRLDFSAFATDHTPSLTVLSLDANQCLPRVYFSDDGAHVDNITDWALTQFTTHYGDKAKITKDDIFAYVYAVLHDPIYREKYALNLKREFPRIPFYENFRRWRDWGQELLDLHIGYESATPFGLKRTDTADEKARAAGQAPKAILKSDHDTGVIMLDSETQLGGVPAEAWRYMLGNRCAIDWVLDQHKEKTPKDPTIREKFNTYRFADHKEKTIDLLQRVTTVSVETVTITDAMRKAPR</sequence>
<dbReference type="PANTHER" id="PTHR33841">
    <property type="entry name" value="DNA METHYLTRANSFERASE YEEA-RELATED"/>
    <property type="match status" value="1"/>
</dbReference>
<protein>
    <recommendedName>
        <fullName evidence="2">site-specific DNA-methyltransferase (adenine-specific)</fullName>
        <ecNumber evidence="2">2.1.1.72</ecNumber>
    </recommendedName>
</protein>
<evidence type="ECO:0000256" key="3">
    <source>
        <dbReference type="ARBA" id="ARBA00022603"/>
    </source>
</evidence>
<evidence type="ECO:0000259" key="9">
    <source>
        <dbReference type="Pfam" id="PF22240"/>
    </source>
</evidence>
<feature type="domain" description="Type ISP restriction-modification enzyme LLaBIII C-terminal specificity" evidence="8">
    <location>
        <begin position="657"/>
        <end position="1002"/>
    </location>
</feature>
<keyword evidence="4" id="KW-0808">Transferase</keyword>
<gene>
    <name evidence="10" type="ORF">ACFOOQ_15710</name>
</gene>
<dbReference type="InterPro" id="IPR002052">
    <property type="entry name" value="DNA_methylase_N6_adenine_CS"/>
</dbReference>
<dbReference type="Pfam" id="PF22240">
    <property type="entry name" value="ISP_coupler"/>
    <property type="match status" value="1"/>
</dbReference>
<dbReference type="InterPro" id="IPR053980">
    <property type="entry name" value="ISP_coupler"/>
</dbReference>
<name>A0ABV7VHX8_9PROT</name>
<keyword evidence="3" id="KW-0489">Methyltransferase</keyword>
<evidence type="ECO:0000256" key="6">
    <source>
        <dbReference type="ARBA" id="ARBA00047942"/>
    </source>
</evidence>
<keyword evidence="11" id="KW-1185">Reference proteome</keyword>
<feature type="domain" description="Type ISP restriction-modification enzyme coupler" evidence="9">
    <location>
        <begin position="155"/>
        <end position="276"/>
    </location>
</feature>
<dbReference type="Pfam" id="PF02384">
    <property type="entry name" value="N6_Mtase"/>
    <property type="match status" value="1"/>
</dbReference>
<dbReference type="EC" id="2.1.1.72" evidence="2"/>
<evidence type="ECO:0000313" key="11">
    <source>
        <dbReference type="Proteomes" id="UP001595711"/>
    </source>
</evidence>
<feature type="domain" description="DNA methylase adenine-specific" evidence="7">
    <location>
        <begin position="283"/>
        <end position="473"/>
    </location>
</feature>
<evidence type="ECO:0000259" key="7">
    <source>
        <dbReference type="Pfam" id="PF02384"/>
    </source>
</evidence>
<dbReference type="PANTHER" id="PTHR33841:SF1">
    <property type="entry name" value="DNA METHYLTRANSFERASE A"/>
    <property type="match status" value="1"/>
</dbReference>
<dbReference type="SUPFAM" id="SSF53335">
    <property type="entry name" value="S-adenosyl-L-methionine-dependent methyltransferases"/>
    <property type="match status" value="1"/>
</dbReference>
<evidence type="ECO:0000259" key="8">
    <source>
        <dbReference type="Pfam" id="PF18135"/>
    </source>
</evidence>
<evidence type="ECO:0000256" key="5">
    <source>
        <dbReference type="ARBA" id="ARBA00022747"/>
    </source>
</evidence>
<evidence type="ECO:0000256" key="4">
    <source>
        <dbReference type="ARBA" id="ARBA00022679"/>
    </source>
</evidence>
<dbReference type="EMBL" id="JBHRYJ010000003">
    <property type="protein sequence ID" value="MFC3677004.1"/>
    <property type="molecule type" value="Genomic_DNA"/>
</dbReference>
<dbReference type="Gene3D" id="3.40.50.150">
    <property type="entry name" value="Vaccinia Virus protein VP39"/>
    <property type="match status" value="1"/>
</dbReference>
<dbReference type="InterPro" id="IPR029063">
    <property type="entry name" value="SAM-dependent_MTases_sf"/>
</dbReference>
<organism evidence="10 11">
    <name type="scientific">Ferrovibrio xuzhouensis</name>
    <dbReference type="NCBI Taxonomy" id="1576914"/>
    <lineage>
        <taxon>Bacteria</taxon>
        <taxon>Pseudomonadati</taxon>
        <taxon>Pseudomonadota</taxon>
        <taxon>Alphaproteobacteria</taxon>
        <taxon>Rhodospirillales</taxon>
        <taxon>Rhodospirillaceae</taxon>
        <taxon>Ferrovibrio</taxon>
    </lineage>
</organism>
<comment type="caution">
    <text evidence="10">The sequence shown here is derived from an EMBL/GenBank/DDBJ whole genome shotgun (WGS) entry which is preliminary data.</text>
</comment>
<accession>A0ABV7VHX8</accession>
<dbReference type="InterPro" id="IPR050953">
    <property type="entry name" value="N4_N6_ade-DNA_methylase"/>
</dbReference>
<evidence type="ECO:0000256" key="2">
    <source>
        <dbReference type="ARBA" id="ARBA00011900"/>
    </source>
</evidence>
<comment type="similarity">
    <text evidence="1">Belongs to the N(4)/N(6)-methyltransferase family.</text>
</comment>
<dbReference type="InterPro" id="IPR003356">
    <property type="entry name" value="DNA_methylase_A-5"/>
</dbReference>
<evidence type="ECO:0000256" key="1">
    <source>
        <dbReference type="ARBA" id="ARBA00006594"/>
    </source>
</evidence>
<comment type="catalytic activity">
    <reaction evidence="6">
        <text>a 2'-deoxyadenosine in DNA + S-adenosyl-L-methionine = an N(6)-methyl-2'-deoxyadenosine in DNA + S-adenosyl-L-homocysteine + H(+)</text>
        <dbReference type="Rhea" id="RHEA:15197"/>
        <dbReference type="Rhea" id="RHEA-COMP:12418"/>
        <dbReference type="Rhea" id="RHEA-COMP:12419"/>
        <dbReference type="ChEBI" id="CHEBI:15378"/>
        <dbReference type="ChEBI" id="CHEBI:57856"/>
        <dbReference type="ChEBI" id="CHEBI:59789"/>
        <dbReference type="ChEBI" id="CHEBI:90615"/>
        <dbReference type="ChEBI" id="CHEBI:90616"/>
        <dbReference type="EC" id="2.1.1.72"/>
    </reaction>
</comment>